<evidence type="ECO:0000313" key="10">
    <source>
        <dbReference type="EMBL" id="KAG6624462.1"/>
    </source>
</evidence>
<organism evidence="10 11">
    <name type="scientific">Carya illinoinensis</name>
    <name type="common">Pecan</name>
    <dbReference type="NCBI Taxonomy" id="32201"/>
    <lineage>
        <taxon>Eukaryota</taxon>
        <taxon>Viridiplantae</taxon>
        <taxon>Streptophyta</taxon>
        <taxon>Embryophyta</taxon>
        <taxon>Tracheophyta</taxon>
        <taxon>Spermatophyta</taxon>
        <taxon>Magnoliopsida</taxon>
        <taxon>eudicotyledons</taxon>
        <taxon>Gunneridae</taxon>
        <taxon>Pentapetalae</taxon>
        <taxon>rosids</taxon>
        <taxon>fabids</taxon>
        <taxon>Fagales</taxon>
        <taxon>Juglandaceae</taxon>
        <taxon>Carya</taxon>
    </lineage>
</organism>
<keyword evidence="11" id="KW-1185">Reference proteome</keyword>
<keyword evidence="5" id="KW-0238">DNA-binding</keyword>
<reference evidence="10" key="1">
    <citation type="submission" date="2020-12" db="EMBL/GenBank/DDBJ databases">
        <title>WGS assembly of Carya illinoinensis cv. Pawnee.</title>
        <authorList>
            <person name="Platts A."/>
            <person name="Shu S."/>
            <person name="Wright S."/>
            <person name="Barry K."/>
            <person name="Edger P."/>
            <person name="Pires J.C."/>
            <person name="Schmutz J."/>
        </authorList>
    </citation>
    <scope>NUCLEOTIDE SEQUENCE</scope>
    <source>
        <tissue evidence="10">Leaf</tissue>
    </source>
</reference>
<evidence type="ECO:0000256" key="1">
    <source>
        <dbReference type="ARBA" id="ARBA00022723"/>
    </source>
</evidence>
<dbReference type="PROSITE" id="PS00344">
    <property type="entry name" value="GATA_ZN_FINGER_1"/>
    <property type="match status" value="1"/>
</dbReference>
<dbReference type="OrthoDB" id="2162994at2759"/>
<accession>A0A8T1N3L3</accession>
<dbReference type="AlphaFoldDB" id="A0A8T1N3L3"/>
<keyword evidence="1" id="KW-0479">Metal-binding</keyword>
<keyword evidence="3" id="KW-0862">Zinc</keyword>
<dbReference type="InterPro" id="IPR000679">
    <property type="entry name" value="Znf_GATA"/>
</dbReference>
<keyword evidence="4" id="KW-0805">Transcription regulation</keyword>
<dbReference type="SMART" id="SM00401">
    <property type="entry name" value="ZnF_GATA"/>
    <property type="match status" value="1"/>
</dbReference>
<comment type="caution">
    <text evidence="10">The sequence shown here is derived from an EMBL/GenBank/DDBJ whole genome shotgun (WGS) entry which is preliminary data.</text>
</comment>
<sequence>MTPAYLNPPSSPCPLVYQREDDHQRDIKLSISTHIIQASSSLSTSSCPTFFDRAKDEIGSIFEDQSQEHDEKKSVEEDGNINPHKLSSCQREEYGDPSKNTAHGGPVQYSCMSSKMRWMQKMMDPNCPATNNKPVRSIIKKSQNNLQNGDSDQLSSPNCSSNSTSNARVCADCNTTTTPLWRGGPRGPKSLCNACGIRQRKARRAMAEAAAAAAAANGMGVAPDISKKKKKISKLHKKENKSGTKNLLAAHEYKKYCKLKCPSHSEMMSERKQLSFKDLALNLRNSSALGRVFPQDEAEAAILLMELSCGALVHS</sequence>
<proteinExistence type="predicted"/>
<feature type="compositionally biased region" description="Basic and acidic residues" evidence="8">
    <location>
        <begin position="66"/>
        <end position="76"/>
    </location>
</feature>
<dbReference type="EMBL" id="CM031824">
    <property type="protein sequence ID" value="KAG6624462.1"/>
    <property type="molecule type" value="Genomic_DNA"/>
</dbReference>
<evidence type="ECO:0000313" key="11">
    <source>
        <dbReference type="Proteomes" id="UP000811609"/>
    </source>
</evidence>
<dbReference type="GO" id="GO:0006355">
    <property type="term" value="P:regulation of DNA-templated transcription"/>
    <property type="evidence" value="ECO:0007669"/>
    <property type="project" value="InterPro"/>
</dbReference>
<dbReference type="PANTHER" id="PTHR47255">
    <property type="entry name" value="GATA TRANSCRIPTION FACTOR 22-RELATED"/>
    <property type="match status" value="1"/>
</dbReference>
<evidence type="ECO:0000256" key="3">
    <source>
        <dbReference type="ARBA" id="ARBA00022833"/>
    </source>
</evidence>
<dbReference type="SUPFAM" id="SSF57716">
    <property type="entry name" value="Glucocorticoid receptor-like (DNA-binding domain)"/>
    <property type="match status" value="1"/>
</dbReference>
<evidence type="ECO:0000256" key="4">
    <source>
        <dbReference type="ARBA" id="ARBA00023015"/>
    </source>
</evidence>
<evidence type="ECO:0000256" key="8">
    <source>
        <dbReference type="SAM" id="MobiDB-lite"/>
    </source>
</evidence>
<dbReference type="PROSITE" id="PS50114">
    <property type="entry name" value="GATA_ZN_FINGER_2"/>
    <property type="match status" value="1"/>
</dbReference>
<evidence type="ECO:0000259" key="9">
    <source>
        <dbReference type="PROSITE" id="PS50114"/>
    </source>
</evidence>
<dbReference type="Pfam" id="PF00320">
    <property type="entry name" value="GATA"/>
    <property type="match status" value="1"/>
</dbReference>
<dbReference type="Proteomes" id="UP000811609">
    <property type="component" value="Chromosome 16"/>
</dbReference>
<evidence type="ECO:0000256" key="5">
    <source>
        <dbReference type="ARBA" id="ARBA00023125"/>
    </source>
</evidence>
<gene>
    <name evidence="10" type="ORF">CIPAW_16G028700</name>
</gene>
<evidence type="ECO:0000256" key="7">
    <source>
        <dbReference type="PROSITE-ProRule" id="PRU00094"/>
    </source>
</evidence>
<dbReference type="InterPro" id="IPR052138">
    <property type="entry name" value="GATA_ZnFinger_Domain"/>
</dbReference>
<feature type="compositionally biased region" description="Low complexity" evidence="8">
    <location>
        <begin position="151"/>
        <end position="165"/>
    </location>
</feature>
<dbReference type="PANTHER" id="PTHR47255:SF13">
    <property type="entry name" value="GATA-TYPE DOMAIN-CONTAINING PROTEIN"/>
    <property type="match status" value="1"/>
</dbReference>
<keyword evidence="6" id="KW-0804">Transcription</keyword>
<evidence type="ECO:0000256" key="6">
    <source>
        <dbReference type="ARBA" id="ARBA00023163"/>
    </source>
</evidence>
<dbReference type="Gene3D" id="3.30.50.10">
    <property type="entry name" value="Erythroid Transcription Factor GATA-1, subunit A"/>
    <property type="match status" value="1"/>
</dbReference>
<feature type="domain" description="GATA-type" evidence="9">
    <location>
        <begin position="164"/>
        <end position="200"/>
    </location>
</feature>
<dbReference type="GO" id="GO:0008270">
    <property type="term" value="F:zinc ion binding"/>
    <property type="evidence" value="ECO:0007669"/>
    <property type="project" value="UniProtKB-KW"/>
</dbReference>
<feature type="region of interest" description="Disordered" evidence="8">
    <location>
        <begin position="145"/>
        <end position="165"/>
    </location>
</feature>
<keyword evidence="2 7" id="KW-0863">Zinc-finger</keyword>
<dbReference type="CDD" id="cd00202">
    <property type="entry name" value="ZnF_GATA"/>
    <property type="match status" value="1"/>
</dbReference>
<dbReference type="GO" id="GO:0043565">
    <property type="term" value="F:sequence-specific DNA binding"/>
    <property type="evidence" value="ECO:0007669"/>
    <property type="project" value="InterPro"/>
</dbReference>
<dbReference type="InterPro" id="IPR013088">
    <property type="entry name" value="Znf_NHR/GATA"/>
</dbReference>
<feature type="region of interest" description="Disordered" evidence="8">
    <location>
        <begin position="63"/>
        <end position="106"/>
    </location>
</feature>
<protein>
    <recommendedName>
        <fullName evidence="9">GATA-type domain-containing protein</fullName>
    </recommendedName>
</protein>
<name>A0A8T1N3L3_CARIL</name>
<evidence type="ECO:0000256" key="2">
    <source>
        <dbReference type="ARBA" id="ARBA00022771"/>
    </source>
</evidence>